<keyword evidence="1" id="KW-0732">Signal</keyword>
<evidence type="ECO:0000313" key="2">
    <source>
        <dbReference type="EMBL" id="TKA34166.1"/>
    </source>
</evidence>
<feature type="signal peptide" evidence="1">
    <location>
        <begin position="1"/>
        <end position="16"/>
    </location>
</feature>
<evidence type="ECO:0000313" key="3">
    <source>
        <dbReference type="Proteomes" id="UP000308549"/>
    </source>
</evidence>
<sequence length="469" mass="51229">MALISLLLFWAAFAFAQQAITPQSNTWNSNFSLSRSQIARAGFNGTTANNVNVAVCFERTNWATGSVHDDPFYRVPENASGMPAGSVLKVEQYTNTSAFTMPPNTALSRILFQSETLNGPTVPASAFVLWPWMPRRDPRTGKYAAVGWGHGTSGVFGENAPSHIRNLWYQYSAPYILALQGYVVVAPDYAGLGVDRYANGTEIRHAYLSNPSHANDLFRAVEAAQKAWRDDLSKYFVLMGHSQGGGAAWGAAQRQAKRPVAGFLGTIAGSPVTDLVAQENVTQAANLPFYIGYGLEQTLPGFNVSEFLTAKGVRHLDLFREVGGGQSVALQIDSQDGLFQPEWWLTPYMQAFVNLTRNGGLPIEGPMLVLQGTADPAVPNQVTDAAVKKTCAAYPGSQIEYAIFEGATHVPVLYASQRIWLDWIADRFAGRETAAPCTRSFYSPARKLASYQTELELYLELATQPYEVA</sequence>
<dbReference type="OrthoDB" id="5382058at2759"/>
<dbReference type="PANTHER" id="PTHR34853:SF1">
    <property type="entry name" value="LIPASE 5"/>
    <property type="match status" value="1"/>
</dbReference>
<keyword evidence="3" id="KW-1185">Reference proteome</keyword>
<dbReference type="SUPFAM" id="SSF53474">
    <property type="entry name" value="alpha/beta-Hydrolases"/>
    <property type="match status" value="1"/>
</dbReference>
<dbReference type="Pfam" id="PF03583">
    <property type="entry name" value="LIP"/>
    <property type="match status" value="1"/>
</dbReference>
<dbReference type="InterPro" id="IPR029058">
    <property type="entry name" value="AB_hydrolase_fold"/>
</dbReference>
<protein>
    <recommendedName>
        <fullName evidence="4">Serine aminopeptidase S33 domain-containing protein</fullName>
    </recommendedName>
</protein>
<dbReference type="GO" id="GO:0004806">
    <property type="term" value="F:triacylglycerol lipase activity"/>
    <property type="evidence" value="ECO:0007669"/>
    <property type="project" value="InterPro"/>
</dbReference>
<feature type="chain" id="PRO_5020194942" description="Serine aminopeptidase S33 domain-containing protein" evidence="1">
    <location>
        <begin position="17"/>
        <end position="469"/>
    </location>
</feature>
<evidence type="ECO:0008006" key="4">
    <source>
        <dbReference type="Google" id="ProtNLM"/>
    </source>
</evidence>
<dbReference type="PANTHER" id="PTHR34853">
    <property type="match status" value="1"/>
</dbReference>
<reference evidence="2 3" key="1">
    <citation type="submission" date="2017-03" db="EMBL/GenBank/DDBJ databases">
        <title>Genomes of endolithic fungi from Antarctica.</title>
        <authorList>
            <person name="Coleine C."/>
            <person name="Masonjones S."/>
            <person name="Stajich J.E."/>
        </authorList>
    </citation>
    <scope>NUCLEOTIDE SEQUENCE [LARGE SCALE GENOMIC DNA]</scope>
    <source>
        <strain evidence="2 3">CCFEE 6315</strain>
    </source>
</reference>
<dbReference type="PIRSF" id="PIRSF029171">
    <property type="entry name" value="Esterase_LipA"/>
    <property type="match status" value="1"/>
</dbReference>
<dbReference type="InterPro" id="IPR005152">
    <property type="entry name" value="Lipase_secreted"/>
</dbReference>
<name>A0A4U0UHF8_9PEZI</name>
<dbReference type="GO" id="GO:0016042">
    <property type="term" value="P:lipid catabolic process"/>
    <property type="evidence" value="ECO:0007669"/>
    <property type="project" value="InterPro"/>
</dbReference>
<dbReference type="Gene3D" id="3.40.50.1820">
    <property type="entry name" value="alpha/beta hydrolase"/>
    <property type="match status" value="2"/>
</dbReference>
<gene>
    <name evidence="2" type="ORF">B0A50_00146</name>
</gene>
<accession>A0A4U0UHF8</accession>
<organism evidence="2 3">
    <name type="scientific">Salinomyces thailandicus</name>
    <dbReference type="NCBI Taxonomy" id="706561"/>
    <lineage>
        <taxon>Eukaryota</taxon>
        <taxon>Fungi</taxon>
        <taxon>Dikarya</taxon>
        <taxon>Ascomycota</taxon>
        <taxon>Pezizomycotina</taxon>
        <taxon>Dothideomycetes</taxon>
        <taxon>Dothideomycetidae</taxon>
        <taxon>Mycosphaerellales</taxon>
        <taxon>Teratosphaeriaceae</taxon>
        <taxon>Salinomyces</taxon>
    </lineage>
</organism>
<comment type="caution">
    <text evidence="2">The sequence shown here is derived from an EMBL/GenBank/DDBJ whole genome shotgun (WGS) entry which is preliminary data.</text>
</comment>
<dbReference type="EMBL" id="NAJL01000001">
    <property type="protein sequence ID" value="TKA34166.1"/>
    <property type="molecule type" value="Genomic_DNA"/>
</dbReference>
<evidence type="ECO:0000256" key="1">
    <source>
        <dbReference type="SAM" id="SignalP"/>
    </source>
</evidence>
<dbReference type="Proteomes" id="UP000308549">
    <property type="component" value="Unassembled WGS sequence"/>
</dbReference>
<proteinExistence type="predicted"/>
<dbReference type="AlphaFoldDB" id="A0A4U0UHF8"/>